<accession>A0A9D1LNN1</accession>
<dbReference type="PANTHER" id="PTHR43101:SF1">
    <property type="entry name" value="BETA-FRUCTOSIDASE"/>
    <property type="match status" value="1"/>
</dbReference>
<evidence type="ECO:0000256" key="3">
    <source>
        <dbReference type="ARBA" id="ARBA00022801"/>
    </source>
</evidence>
<dbReference type="InterPro" id="IPR013189">
    <property type="entry name" value="Glyco_hydro_32_C"/>
</dbReference>
<evidence type="ECO:0000256" key="2">
    <source>
        <dbReference type="ARBA" id="ARBA00012758"/>
    </source>
</evidence>
<dbReference type="Gene3D" id="2.115.10.20">
    <property type="entry name" value="Glycosyl hydrolase domain, family 43"/>
    <property type="match status" value="1"/>
</dbReference>
<proteinExistence type="inferred from homology"/>
<dbReference type="Pfam" id="PF00251">
    <property type="entry name" value="Glyco_hydro_32N"/>
    <property type="match status" value="1"/>
</dbReference>
<dbReference type="Proteomes" id="UP000824070">
    <property type="component" value="Unassembled WGS sequence"/>
</dbReference>
<comment type="similarity">
    <text evidence="1 5">Belongs to the glycosyl hydrolase 32 family.</text>
</comment>
<dbReference type="SUPFAM" id="SSF49899">
    <property type="entry name" value="Concanavalin A-like lectins/glucanases"/>
    <property type="match status" value="1"/>
</dbReference>
<dbReference type="PANTHER" id="PTHR43101">
    <property type="entry name" value="BETA-FRUCTOSIDASE"/>
    <property type="match status" value="1"/>
</dbReference>
<dbReference type="CDD" id="cd08996">
    <property type="entry name" value="GH32_FFase"/>
    <property type="match status" value="1"/>
</dbReference>
<evidence type="ECO:0000256" key="1">
    <source>
        <dbReference type="ARBA" id="ARBA00009902"/>
    </source>
</evidence>
<dbReference type="GO" id="GO:0005975">
    <property type="term" value="P:carbohydrate metabolic process"/>
    <property type="evidence" value="ECO:0007669"/>
    <property type="project" value="InterPro"/>
</dbReference>
<dbReference type="InterPro" id="IPR001362">
    <property type="entry name" value="Glyco_hydro_32"/>
</dbReference>
<feature type="domain" description="Glycosyl hydrolase family 32 N-terminal" evidence="7">
    <location>
        <begin position="218"/>
        <end position="520"/>
    </location>
</feature>
<dbReference type="GO" id="GO:0004564">
    <property type="term" value="F:beta-fructofuranosidase activity"/>
    <property type="evidence" value="ECO:0007669"/>
    <property type="project" value="UniProtKB-EC"/>
</dbReference>
<evidence type="ECO:0000256" key="5">
    <source>
        <dbReference type="RuleBase" id="RU362110"/>
    </source>
</evidence>
<dbReference type="Gene3D" id="2.60.120.560">
    <property type="entry name" value="Exo-inulinase, domain 1"/>
    <property type="match status" value="1"/>
</dbReference>
<dbReference type="AlphaFoldDB" id="A0A9D1LNN1"/>
<protein>
    <recommendedName>
        <fullName evidence="2">beta-fructofuranosidase</fullName>
        <ecNumber evidence="2">3.2.1.26</ecNumber>
    </recommendedName>
</protein>
<dbReference type="Pfam" id="PF08244">
    <property type="entry name" value="Glyco_hydro_32C"/>
    <property type="match status" value="1"/>
</dbReference>
<gene>
    <name evidence="9" type="ORF">IAC52_02740</name>
</gene>
<evidence type="ECO:0000256" key="4">
    <source>
        <dbReference type="ARBA" id="ARBA00023295"/>
    </source>
</evidence>
<reference evidence="9" key="1">
    <citation type="submission" date="2020-10" db="EMBL/GenBank/DDBJ databases">
        <authorList>
            <person name="Gilroy R."/>
        </authorList>
    </citation>
    <scope>NUCLEOTIDE SEQUENCE</scope>
    <source>
        <strain evidence="9">ChiGjej1B1-22543</strain>
    </source>
</reference>
<dbReference type="SUPFAM" id="SSF75005">
    <property type="entry name" value="Arabinanase/levansucrase/invertase"/>
    <property type="match status" value="1"/>
</dbReference>
<dbReference type="SMART" id="SM00640">
    <property type="entry name" value="Glyco_32"/>
    <property type="match status" value="1"/>
</dbReference>
<dbReference type="InterPro" id="IPR013148">
    <property type="entry name" value="Glyco_hydro_32_N"/>
</dbReference>
<dbReference type="EMBL" id="DVMV01000018">
    <property type="protein sequence ID" value="HIU45197.1"/>
    <property type="molecule type" value="Genomic_DNA"/>
</dbReference>
<evidence type="ECO:0000259" key="7">
    <source>
        <dbReference type="Pfam" id="PF00251"/>
    </source>
</evidence>
<dbReference type="InterPro" id="IPR051214">
    <property type="entry name" value="GH32_Enzymes"/>
</dbReference>
<feature type="domain" description="Glycosyl hydrolase family 32 C-terminal" evidence="8">
    <location>
        <begin position="540"/>
        <end position="673"/>
    </location>
</feature>
<name>A0A9D1LNN1_9FIRM</name>
<keyword evidence="6" id="KW-0732">Signal</keyword>
<organism evidence="9 10">
    <name type="scientific">Candidatus Alloenteromonas pullicola</name>
    <dbReference type="NCBI Taxonomy" id="2840784"/>
    <lineage>
        <taxon>Bacteria</taxon>
        <taxon>Bacillati</taxon>
        <taxon>Bacillota</taxon>
        <taxon>Bacillota incertae sedis</taxon>
        <taxon>Candidatus Alloenteromonas</taxon>
    </lineage>
</organism>
<evidence type="ECO:0000313" key="10">
    <source>
        <dbReference type="Proteomes" id="UP000824070"/>
    </source>
</evidence>
<dbReference type="PROSITE" id="PS51257">
    <property type="entry name" value="PROKAR_LIPOPROTEIN"/>
    <property type="match status" value="1"/>
</dbReference>
<dbReference type="InterPro" id="IPR013320">
    <property type="entry name" value="ConA-like_dom_sf"/>
</dbReference>
<dbReference type="EC" id="3.2.1.26" evidence="2"/>
<keyword evidence="4 5" id="KW-0326">Glycosidase</keyword>
<reference evidence="9" key="2">
    <citation type="journal article" date="2021" name="PeerJ">
        <title>Extensive microbial diversity within the chicken gut microbiome revealed by metagenomics and culture.</title>
        <authorList>
            <person name="Gilroy R."/>
            <person name="Ravi A."/>
            <person name="Getino M."/>
            <person name="Pursley I."/>
            <person name="Horton D.L."/>
            <person name="Alikhan N.F."/>
            <person name="Baker D."/>
            <person name="Gharbi K."/>
            <person name="Hall N."/>
            <person name="Watson M."/>
            <person name="Adriaenssens E.M."/>
            <person name="Foster-Nyarko E."/>
            <person name="Jarju S."/>
            <person name="Secka A."/>
            <person name="Antonio M."/>
            <person name="Oren A."/>
            <person name="Chaudhuri R.R."/>
            <person name="La Ragione R."/>
            <person name="Hildebrand F."/>
            <person name="Pallen M.J."/>
        </authorList>
    </citation>
    <scope>NUCLEOTIDE SEQUENCE</scope>
    <source>
        <strain evidence="9">ChiGjej1B1-22543</strain>
    </source>
</reference>
<evidence type="ECO:0000256" key="6">
    <source>
        <dbReference type="SAM" id="SignalP"/>
    </source>
</evidence>
<evidence type="ECO:0000259" key="8">
    <source>
        <dbReference type="Pfam" id="PF08244"/>
    </source>
</evidence>
<keyword evidence="3 5" id="KW-0378">Hydrolase</keyword>
<feature type="signal peptide" evidence="6">
    <location>
        <begin position="1"/>
        <end position="22"/>
    </location>
</feature>
<comment type="caution">
    <text evidence="9">The sequence shown here is derived from an EMBL/GenBank/DDBJ whole genome shotgun (WGS) entry which is preliminary data.</text>
</comment>
<evidence type="ECO:0000313" key="9">
    <source>
        <dbReference type="EMBL" id="HIU45197.1"/>
    </source>
</evidence>
<sequence>MSRRLALIMPVLALSAASCGQAKEDCRIVNGDFEQGDLTGFSSIEGTAFSDAAITVAGSDAMRINASGDFYLDTSHSESDLSATGKMDSTRFKIGQNTRLTMSLGAMKNPDLCHIDLIDAETGETLLSITNRLFNENSPSRRMRVQSTELGQFAGRECFLRFVDDDGGSDGYNYILADDIRFDYLGEDDDGTLVGDANSYIEKAAPELPDSPYRHTYHLMPEIGWMNDLNGFIYYEGAYHMFYQHNPYSPAWDLMHWGHAVSTDLLHWETLPVALAPDMPYDLNGCFSGGAFVGEDGSLNLLYTAVGEGGVQQQAMATSYDGVNFSKRQANPVIDSSMRGESRITDFRDPYCFLHDGDVYAVIGGKNEGPGGSVYLYKQTGEASFAYVGKSYSTTVTGDGMLECPNYVSLGGKDVIITSPQSVRSDELGEFQNLHSVAYLVGEMDFSTGEFVPDVDSLQELDKGFDFYATQILDLGDRQILMAWMNMWSRNYPSAVYGTAGEATLPREITLVDGHIYQKPIEEVDTLFGDPISVPDASSSAFIGNGAAARVKCKINVSSLGSGKAGLNLFEGTGEAVKVYYDGSLGALVFDRSNSGLEIKSDAGVEDDGLRYAVVSPDENGDIELDCFLDKSSIEVFVNGGYLTMSGIAYPSEGSDGISFFADGGEATLHDASLYLLEEGK</sequence>
<feature type="chain" id="PRO_5038876411" description="beta-fructofuranosidase" evidence="6">
    <location>
        <begin position="23"/>
        <end position="681"/>
    </location>
</feature>
<dbReference type="InterPro" id="IPR023296">
    <property type="entry name" value="Glyco_hydro_beta-prop_sf"/>
</dbReference>